<organism evidence="2 3">
    <name type="scientific">Podarcis lilfordi</name>
    <name type="common">Lilford's wall lizard</name>
    <dbReference type="NCBI Taxonomy" id="74358"/>
    <lineage>
        <taxon>Eukaryota</taxon>
        <taxon>Metazoa</taxon>
        <taxon>Chordata</taxon>
        <taxon>Craniata</taxon>
        <taxon>Vertebrata</taxon>
        <taxon>Euteleostomi</taxon>
        <taxon>Lepidosauria</taxon>
        <taxon>Squamata</taxon>
        <taxon>Bifurcata</taxon>
        <taxon>Unidentata</taxon>
        <taxon>Episquamata</taxon>
        <taxon>Laterata</taxon>
        <taxon>Lacertibaenia</taxon>
        <taxon>Lacertidae</taxon>
        <taxon>Podarcis</taxon>
    </lineage>
</organism>
<gene>
    <name evidence="2" type="ORF">PODLI_1B021436</name>
</gene>
<sequence length="117" mass="12810">MCRRSERQSRAPAEAPGNGDAPSITAPLMLLPAQRDTTRPLPAICMPQSPLDPTGSLTCITTATSKKPEAAMPCQAMGRGRPCAPITPHEAADMRWKQWPHDQQQLRPVQHHVVTVR</sequence>
<name>A0AA35JSP3_9SAUR</name>
<feature type="region of interest" description="Disordered" evidence="1">
    <location>
        <begin position="1"/>
        <end position="26"/>
    </location>
</feature>
<dbReference type="AlphaFoldDB" id="A0AA35JSP3"/>
<evidence type="ECO:0000313" key="2">
    <source>
        <dbReference type="EMBL" id="CAI5764013.1"/>
    </source>
</evidence>
<keyword evidence="3" id="KW-1185">Reference proteome</keyword>
<dbReference type="Proteomes" id="UP001178461">
    <property type="component" value="Chromosome 1"/>
</dbReference>
<proteinExistence type="predicted"/>
<dbReference type="EMBL" id="OX395126">
    <property type="protein sequence ID" value="CAI5764013.1"/>
    <property type="molecule type" value="Genomic_DNA"/>
</dbReference>
<evidence type="ECO:0000313" key="3">
    <source>
        <dbReference type="Proteomes" id="UP001178461"/>
    </source>
</evidence>
<reference evidence="2" key="1">
    <citation type="submission" date="2022-12" db="EMBL/GenBank/DDBJ databases">
        <authorList>
            <person name="Alioto T."/>
            <person name="Alioto T."/>
            <person name="Gomez Garrido J."/>
        </authorList>
    </citation>
    <scope>NUCLEOTIDE SEQUENCE</scope>
</reference>
<accession>A0AA35JSP3</accession>
<evidence type="ECO:0000256" key="1">
    <source>
        <dbReference type="SAM" id="MobiDB-lite"/>
    </source>
</evidence>
<protein>
    <submittedName>
        <fullName evidence="2">Uncharacterized protein</fullName>
    </submittedName>
</protein>